<organism evidence="1 2">
    <name type="scientific">Nesidiocoris tenuis</name>
    <dbReference type="NCBI Taxonomy" id="355587"/>
    <lineage>
        <taxon>Eukaryota</taxon>
        <taxon>Metazoa</taxon>
        <taxon>Ecdysozoa</taxon>
        <taxon>Arthropoda</taxon>
        <taxon>Hexapoda</taxon>
        <taxon>Insecta</taxon>
        <taxon>Pterygota</taxon>
        <taxon>Neoptera</taxon>
        <taxon>Paraneoptera</taxon>
        <taxon>Hemiptera</taxon>
        <taxon>Heteroptera</taxon>
        <taxon>Panheteroptera</taxon>
        <taxon>Cimicomorpha</taxon>
        <taxon>Miridae</taxon>
        <taxon>Dicyphina</taxon>
        <taxon>Nesidiocoris</taxon>
    </lineage>
</organism>
<keyword evidence="2" id="KW-1185">Reference proteome</keyword>
<protein>
    <submittedName>
        <fullName evidence="1">Uncharacterized protein</fullName>
    </submittedName>
</protein>
<dbReference type="EMBL" id="AP028915">
    <property type="protein sequence ID" value="BES96760.1"/>
    <property type="molecule type" value="Genomic_DNA"/>
</dbReference>
<reference evidence="1 2" key="1">
    <citation type="submission" date="2023-09" db="EMBL/GenBank/DDBJ databases">
        <title>Nesidiocoris tenuis whole genome shotgun sequence.</title>
        <authorList>
            <person name="Shibata T."/>
            <person name="Shimoda M."/>
            <person name="Kobayashi T."/>
            <person name="Uehara T."/>
        </authorList>
    </citation>
    <scope>NUCLEOTIDE SEQUENCE [LARGE SCALE GENOMIC DNA]</scope>
    <source>
        <strain evidence="1 2">Japan</strain>
    </source>
</reference>
<proteinExistence type="predicted"/>
<evidence type="ECO:0000313" key="1">
    <source>
        <dbReference type="EMBL" id="BES96760.1"/>
    </source>
</evidence>
<gene>
    <name evidence="1" type="ORF">NTJ_09573</name>
</gene>
<accession>A0ABN7AX41</accession>
<name>A0ABN7AX41_9HEMI</name>
<dbReference type="Proteomes" id="UP001307889">
    <property type="component" value="Chromosome 7"/>
</dbReference>
<sequence>MSNLESPSLRETVEVKTPLQAKNGWEPRWELKPPFLAEVGIWMLHFSPCMYGKKRTVGTSVVAISSAVVCTVLCCA</sequence>
<evidence type="ECO:0000313" key="2">
    <source>
        <dbReference type="Proteomes" id="UP001307889"/>
    </source>
</evidence>